<dbReference type="RefSeq" id="XP_016613688.1">
    <property type="nucleotide sequence ID" value="XM_016770022.1"/>
</dbReference>
<evidence type="ECO:0000313" key="2">
    <source>
        <dbReference type="EMBL" id="KIW87019.1"/>
    </source>
</evidence>
<reference evidence="2" key="1">
    <citation type="submission" date="2015-01" db="EMBL/GenBank/DDBJ databases">
        <title>The Genome Sequence of Cladophialophora bantiana CBS 173.52.</title>
        <authorList>
            <consortium name="The Broad Institute Genomics Platform"/>
            <person name="Cuomo C."/>
            <person name="de Hoog S."/>
            <person name="Gorbushina A."/>
            <person name="Stielow B."/>
            <person name="Teixiera M."/>
            <person name="Abouelleil A."/>
            <person name="Chapman S.B."/>
            <person name="Priest M."/>
            <person name="Young S.K."/>
            <person name="Wortman J."/>
            <person name="Nusbaum C."/>
            <person name="Birren B."/>
        </authorList>
    </citation>
    <scope>NUCLEOTIDE SEQUENCE [LARGE SCALE GENOMIC DNA]</scope>
    <source>
        <strain evidence="2">CBS 173.52</strain>
    </source>
</reference>
<dbReference type="AlphaFoldDB" id="A0A0D2HRM7"/>
<evidence type="ECO:0000256" key="1">
    <source>
        <dbReference type="SAM" id="MobiDB-lite"/>
    </source>
</evidence>
<protein>
    <submittedName>
        <fullName evidence="2">Uncharacterized protein</fullName>
    </submittedName>
</protein>
<accession>A0A0D2HRM7</accession>
<name>A0A0D2HRM7_CLAB1</name>
<feature type="region of interest" description="Disordered" evidence="1">
    <location>
        <begin position="1"/>
        <end position="42"/>
    </location>
</feature>
<gene>
    <name evidence="2" type="ORF">Z519_12316</name>
</gene>
<proteinExistence type="predicted"/>
<sequence length="69" mass="7408">MALLSFETQKTENRGASCGPPLYTQGYGQAAKGNPQSSLSGAQNRTATAQNGLVTTHIKWRDAQVSKRK</sequence>
<dbReference type="EMBL" id="KN847007">
    <property type="protein sequence ID" value="KIW87019.1"/>
    <property type="molecule type" value="Genomic_DNA"/>
</dbReference>
<dbReference type="GeneID" id="27705244"/>
<dbReference type="VEuPathDB" id="FungiDB:Z519_12316"/>
<keyword evidence="3" id="KW-1185">Reference proteome</keyword>
<organism evidence="2 3">
    <name type="scientific">Cladophialophora bantiana (strain ATCC 10958 / CBS 173.52 / CDC B-1940 / NIH 8579)</name>
    <name type="common">Xylohypha bantiana</name>
    <dbReference type="NCBI Taxonomy" id="1442370"/>
    <lineage>
        <taxon>Eukaryota</taxon>
        <taxon>Fungi</taxon>
        <taxon>Dikarya</taxon>
        <taxon>Ascomycota</taxon>
        <taxon>Pezizomycotina</taxon>
        <taxon>Eurotiomycetes</taxon>
        <taxon>Chaetothyriomycetidae</taxon>
        <taxon>Chaetothyriales</taxon>
        <taxon>Herpotrichiellaceae</taxon>
        <taxon>Cladophialophora</taxon>
    </lineage>
</organism>
<evidence type="ECO:0000313" key="3">
    <source>
        <dbReference type="Proteomes" id="UP000053789"/>
    </source>
</evidence>
<dbReference type="Proteomes" id="UP000053789">
    <property type="component" value="Unassembled WGS sequence"/>
</dbReference>
<dbReference type="HOGENOM" id="CLU_2775734_0_0_1"/>
<dbReference type="OrthoDB" id="10531456at2759"/>